<gene>
    <name evidence="2" type="ORF">IFJ75_01080</name>
</gene>
<dbReference type="RefSeq" id="WP_207870741.1">
    <property type="nucleotide sequence ID" value="NZ_CP062222.1"/>
</dbReference>
<sequence length="290" mass="30842">MRTAPATRYARTTVLAMAMLAAPFTALADATVPYFERSFVLAADAKCRLFDPALTTALTASAWQARGAAARAGATDVALAETAERARANAARTPCADPQLAVVKGRVSDAFDGWSRIAKMSFPGGRAAWTADRTAFSSPTWRLMQTTRVGASPVTFGYAEGGAERQTLKAVVSFVGRSRPYSARVVMRDIERAPHPYMTSPGVAAMPPEAMRRAFFAAGNLPADKGLLQPEKTQGDAWLFPADTADALAKLDPREPFAVDFLFSDGSMARATFEAGDFAAGRAFIAMGSL</sequence>
<feature type="signal peptide" evidence="1">
    <location>
        <begin position="1"/>
        <end position="28"/>
    </location>
</feature>
<dbReference type="EMBL" id="CP062222">
    <property type="protein sequence ID" value="QTC91563.1"/>
    <property type="molecule type" value="Genomic_DNA"/>
</dbReference>
<organism evidence="2 3">
    <name type="scientific">Brevundimonas goettingensis</name>
    <dbReference type="NCBI Taxonomy" id="2774190"/>
    <lineage>
        <taxon>Bacteria</taxon>
        <taxon>Pseudomonadati</taxon>
        <taxon>Pseudomonadota</taxon>
        <taxon>Alphaproteobacteria</taxon>
        <taxon>Caulobacterales</taxon>
        <taxon>Caulobacteraceae</taxon>
        <taxon>Brevundimonas</taxon>
    </lineage>
</organism>
<protein>
    <submittedName>
        <fullName evidence="2">Uncharacterized protein</fullName>
    </submittedName>
</protein>
<dbReference type="KEGG" id="bgoe:IFJ75_01080"/>
<evidence type="ECO:0000313" key="2">
    <source>
        <dbReference type="EMBL" id="QTC91563.1"/>
    </source>
</evidence>
<keyword evidence="1" id="KW-0732">Signal</keyword>
<proteinExistence type="predicted"/>
<evidence type="ECO:0000313" key="3">
    <source>
        <dbReference type="Proteomes" id="UP000663918"/>
    </source>
</evidence>
<evidence type="ECO:0000256" key="1">
    <source>
        <dbReference type="SAM" id="SignalP"/>
    </source>
</evidence>
<dbReference type="AlphaFoldDB" id="A0A975C0G8"/>
<name>A0A975C0G8_9CAUL</name>
<reference evidence="2" key="1">
    <citation type="submission" date="2020-09" db="EMBL/GenBank/DDBJ databases">
        <title>Brevundimonas sp. LVF2 isolated from a puddle in Goettingen, Germany.</title>
        <authorList>
            <person name="Friedrich I."/>
            <person name="Klassen A."/>
            <person name="Hannes N."/>
            <person name="Schneider D."/>
            <person name="Hertel R."/>
            <person name="Daniel R."/>
        </authorList>
    </citation>
    <scope>NUCLEOTIDE SEQUENCE</scope>
    <source>
        <strain evidence="2">LVF2</strain>
    </source>
</reference>
<dbReference type="Proteomes" id="UP000663918">
    <property type="component" value="Chromosome"/>
</dbReference>
<keyword evidence="3" id="KW-1185">Reference proteome</keyword>
<accession>A0A975C0G8</accession>
<feature type="chain" id="PRO_5036833662" evidence="1">
    <location>
        <begin position="29"/>
        <end position="290"/>
    </location>
</feature>